<reference evidence="2 3" key="1">
    <citation type="submission" date="2017-01" db="EMBL/GenBank/DDBJ databases">
        <authorList>
            <person name="Mah S.A."/>
            <person name="Swanson W.J."/>
            <person name="Moy G.W."/>
            <person name="Vacquier V.D."/>
        </authorList>
    </citation>
    <scope>NUCLEOTIDE SEQUENCE [LARGE SCALE GENOMIC DNA]</scope>
    <source>
        <strain evidence="2 3">DCY110</strain>
    </source>
</reference>
<dbReference type="EMBL" id="CP019236">
    <property type="protein sequence ID" value="APW36522.1"/>
    <property type="molecule type" value="Genomic_DNA"/>
</dbReference>
<protein>
    <recommendedName>
        <fullName evidence="1">Glycosyltransferase 2-like domain-containing protein</fullName>
    </recommendedName>
</protein>
<dbReference type="GO" id="GO:0003830">
    <property type="term" value="F:beta-1,4-mannosylglycoprotein 4-beta-N-acetylglucosaminyltransferase activity"/>
    <property type="evidence" value="ECO:0007669"/>
    <property type="project" value="InterPro"/>
</dbReference>
<dbReference type="Gene3D" id="3.40.50.11010">
    <property type="match status" value="1"/>
</dbReference>
<dbReference type="Gene3D" id="3.40.50.150">
    <property type="entry name" value="Vaccinia Virus protein VP39"/>
    <property type="match status" value="1"/>
</dbReference>
<name>A0A1P8JRY9_9BURK</name>
<dbReference type="PANTHER" id="PTHR43179:SF7">
    <property type="entry name" value="RHAMNOSYLTRANSFERASE WBBL"/>
    <property type="match status" value="1"/>
</dbReference>
<organism evidence="2 3">
    <name type="scientific">Rhodoferax koreensis</name>
    <dbReference type="NCBI Taxonomy" id="1842727"/>
    <lineage>
        <taxon>Bacteria</taxon>
        <taxon>Pseudomonadati</taxon>
        <taxon>Pseudomonadota</taxon>
        <taxon>Betaproteobacteria</taxon>
        <taxon>Burkholderiales</taxon>
        <taxon>Comamonadaceae</taxon>
        <taxon>Rhodoferax</taxon>
    </lineage>
</organism>
<dbReference type="SUPFAM" id="SSF53335">
    <property type="entry name" value="S-adenosyl-L-methionine-dependent methyltransferases"/>
    <property type="match status" value="1"/>
</dbReference>
<dbReference type="Gene3D" id="3.40.50.2000">
    <property type="entry name" value="Glycogen Phosphorylase B"/>
    <property type="match status" value="1"/>
</dbReference>
<evidence type="ECO:0000313" key="2">
    <source>
        <dbReference type="EMBL" id="APW36522.1"/>
    </source>
</evidence>
<dbReference type="InterPro" id="IPR001173">
    <property type="entry name" value="Glyco_trans_2-like"/>
</dbReference>
<evidence type="ECO:0000259" key="1">
    <source>
        <dbReference type="Pfam" id="PF00535"/>
    </source>
</evidence>
<dbReference type="Pfam" id="PF00535">
    <property type="entry name" value="Glycos_transf_2"/>
    <property type="match status" value="1"/>
</dbReference>
<feature type="domain" description="Glycosyltransferase 2-like" evidence="1">
    <location>
        <begin position="1086"/>
        <end position="1257"/>
    </location>
</feature>
<gene>
    <name evidence="2" type="ORF">RD110_04300</name>
</gene>
<dbReference type="GO" id="GO:0016020">
    <property type="term" value="C:membrane"/>
    <property type="evidence" value="ECO:0007669"/>
    <property type="project" value="InterPro"/>
</dbReference>
<dbReference type="STRING" id="1842727.RD110_04300"/>
<dbReference type="InterPro" id="IPR029063">
    <property type="entry name" value="SAM-dependent_MTases_sf"/>
</dbReference>
<sequence length="1544" mass="170764">MTRIFDSFIFFNELDLLEIRLNLLAPHVDRFVLVEATRSFQGQPKPLHFADNRQRFAAFLGKIEHVVVDDFPEGASAWDREHFQRDAIMRGLGDCAAEDLVIISDADEIPRPEAIPSELEAGMVALLNQRLFYYRLNMGCVEMSHLPCSAVVQRRDLESPATLRRRIVASHSVMLAQGVAAAAATGPFRIIEDGGWHFSYLGSAQDAVAKIEAFAHDEFNAPQFKDLDAIEDAIDSGRDLLGRSLTFQIVPDTQLPRYVQDHRSALLAKGLLAISNPANTMLFDQYSRYQACADLLKLGGVGDENTVLDIGSGPECLFKRFIPGSQMYFVDPLIPTGTEPACLANDVFSPMLDGRQFDYVTAVDVFEHIAPAQRDPFIDRLSSLCGRGLVIGFPCNDATDAVQVDDHIEKAYRETYGRDYSWLEEHQTYGLPSLARTVTRLETAGWHCQVVGHGHAPWLQTLLTFVINTWETPSLRELALHVSRIFNRDLYRHDFKAPFYRQFIVATRQPLPPLAQHFACAEDGDGEARFHELMDEAHRSLLTKSLHLLEEKQAKVERVQAAHDAALADRDAALAHRDAALAQRDTSLADRDIALADRDTALADRDTALAARNQVQSTLDANQAALQGVLASKSWRLTRPMRVAMRWARYGVDSADLRKLENALKTRVARLPLPAPVRNQLRSAYHGIRRSVRVTQPAAPGLVVLESARPAPRVAGHADYIFWGVIDWHFRHQRPQHLAQAIAATGRRVFYVSAHLADNAGPGFTAEPLDEAGRLFQIRLYVRGAPPIYHRAPDAAVMAQLRASVGELLEWADCGRVISLVQHSFWHGVASVLPNSRLVYDCMDHHEGFGNNDAGILALEQQLLRDADVTIATSAWLAEVLTPRTAHCHIVRNAGDYQHFARIPDTMFRDPGGRKVIGYIGAIAEWFDLELVEKIARRFADCLVLLVGNDSAGAAAHLSNVPNVQFTGELSYKELPFYVHGFDVCLLPFRIIPLTLATNPVKVYEYLGTGKPVVATTLPETQQFGDLIETAATHDAYLDAVARALAADPAMGREARQAFAREQTWRHRAHDIVSLVEAPADEPLVSVIVVTYNNLALTKACLASLDTYTDYPAMEIIVVDNASVDGSPEFLCEWAEGAPNRKLVLNADNLGFAAGNNVGLEIARGEYLILLNNDTHVTPGWMRTLIAHMRRDATIGLIGPVTNNIGNEAKLEIAYDDMTQMLERSAAFTRRHLGVNFGVHTVAFFCVAMPRGVYEKVGPLDEAFGRGFFEDDDYCRRVEQQGLRIVCAEDVFIHHHLSASFNKLKQTDRQALFDQNRVVYEAKWGSWKPHAYRRDRAPMPQNAARRVHAEVPAEFIGCAWTNGQCSVCDRNSRFFQVAGEGGPDGAWVCEYCRASALERRLASALLQWLGESIGVHAQALTRLPAAALGQRVKIGLVDGTAVHAPSLIDALSRISWVERTSTDTPPGVLDLAIGITPPPQTLASTVRSLRAGGTLLVAAPREVAASLARTGEEIADIDLLHAADDLPQAAVQGIDLLQFRRVGA</sequence>
<dbReference type="InterPro" id="IPR006813">
    <property type="entry name" value="Glyco_trans_17"/>
</dbReference>
<dbReference type="OrthoDB" id="9816564at2"/>
<accession>A0A1P8JRY9</accession>
<dbReference type="CDD" id="cd04186">
    <property type="entry name" value="GT_2_like_c"/>
    <property type="match status" value="1"/>
</dbReference>
<proteinExistence type="predicted"/>
<dbReference type="InterPro" id="IPR029044">
    <property type="entry name" value="Nucleotide-diphossugar_trans"/>
</dbReference>
<dbReference type="SUPFAM" id="SSF53448">
    <property type="entry name" value="Nucleotide-diphospho-sugar transferases"/>
    <property type="match status" value="1"/>
</dbReference>
<dbReference type="PANTHER" id="PTHR43179">
    <property type="entry name" value="RHAMNOSYLTRANSFERASE WBBL"/>
    <property type="match status" value="1"/>
</dbReference>
<dbReference type="Proteomes" id="UP000186609">
    <property type="component" value="Chromosome"/>
</dbReference>
<evidence type="ECO:0000313" key="3">
    <source>
        <dbReference type="Proteomes" id="UP000186609"/>
    </source>
</evidence>
<dbReference type="Gene3D" id="3.90.550.10">
    <property type="entry name" value="Spore Coat Polysaccharide Biosynthesis Protein SpsA, Chain A"/>
    <property type="match status" value="1"/>
</dbReference>
<dbReference type="Pfam" id="PF04724">
    <property type="entry name" value="Glyco_transf_17"/>
    <property type="match status" value="1"/>
</dbReference>
<keyword evidence="3" id="KW-1185">Reference proteome</keyword>
<dbReference type="Pfam" id="PF13692">
    <property type="entry name" value="Glyco_trans_1_4"/>
    <property type="match status" value="1"/>
</dbReference>
<dbReference type="SUPFAM" id="SSF53756">
    <property type="entry name" value="UDP-Glycosyltransferase/glycogen phosphorylase"/>
    <property type="match status" value="1"/>
</dbReference>
<dbReference type="KEGG" id="rhy:RD110_04300"/>
<dbReference type="RefSeq" id="WP_076197025.1">
    <property type="nucleotide sequence ID" value="NZ_CP019236.1"/>
</dbReference>